<organism evidence="2 3">
    <name type="scientific">Streptodolium elevatio</name>
    <dbReference type="NCBI Taxonomy" id="3157996"/>
    <lineage>
        <taxon>Bacteria</taxon>
        <taxon>Bacillati</taxon>
        <taxon>Actinomycetota</taxon>
        <taxon>Actinomycetes</taxon>
        <taxon>Kitasatosporales</taxon>
        <taxon>Streptomycetaceae</taxon>
        <taxon>Streptodolium</taxon>
    </lineage>
</organism>
<gene>
    <name evidence="2" type="ORF">AB0C36_23870</name>
</gene>
<evidence type="ECO:0000313" key="3">
    <source>
        <dbReference type="Proteomes" id="UP001551482"/>
    </source>
</evidence>
<feature type="transmembrane region" description="Helical" evidence="1">
    <location>
        <begin position="83"/>
        <end position="103"/>
    </location>
</feature>
<accession>A0ABV3DMT3</accession>
<evidence type="ECO:0000313" key="2">
    <source>
        <dbReference type="EMBL" id="MEU8136537.1"/>
    </source>
</evidence>
<keyword evidence="3" id="KW-1185">Reference proteome</keyword>
<name>A0ABV3DMT3_9ACTN</name>
<keyword evidence="1" id="KW-0472">Membrane</keyword>
<comment type="caution">
    <text evidence="2">The sequence shown here is derived from an EMBL/GenBank/DDBJ whole genome shotgun (WGS) entry which is preliminary data.</text>
</comment>
<dbReference type="Proteomes" id="UP001551482">
    <property type="component" value="Unassembled WGS sequence"/>
</dbReference>
<keyword evidence="1" id="KW-1133">Transmembrane helix</keyword>
<dbReference type="EMBL" id="JBEZFP010000065">
    <property type="protein sequence ID" value="MEU8136537.1"/>
    <property type="molecule type" value="Genomic_DNA"/>
</dbReference>
<keyword evidence="1" id="KW-0812">Transmembrane</keyword>
<reference evidence="2 3" key="1">
    <citation type="submission" date="2024-06" db="EMBL/GenBank/DDBJ databases">
        <title>The Natural Products Discovery Center: Release of the First 8490 Sequenced Strains for Exploring Actinobacteria Biosynthetic Diversity.</title>
        <authorList>
            <person name="Kalkreuter E."/>
            <person name="Kautsar S.A."/>
            <person name="Yang D."/>
            <person name="Bader C.D."/>
            <person name="Teijaro C.N."/>
            <person name="Fluegel L."/>
            <person name="Davis C.M."/>
            <person name="Simpson J.R."/>
            <person name="Lauterbach L."/>
            <person name="Steele A.D."/>
            <person name="Gui C."/>
            <person name="Meng S."/>
            <person name="Li G."/>
            <person name="Viehrig K."/>
            <person name="Ye F."/>
            <person name="Su P."/>
            <person name="Kiefer A.F."/>
            <person name="Nichols A."/>
            <person name="Cepeda A.J."/>
            <person name="Yan W."/>
            <person name="Fan B."/>
            <person name="Jiang Y."/>
            <person name="Adhikari A."/>
            <person name="Zheng C.-J."/>
            <person name="Schuster L."/>
            <person name="Cowan T.M."/>
            <person name="Smanski M.J."/>
            <person name="Chevrette M.G."/>
            <person name="De Carvalho L.P.S."/>
            <person name="Shen B."/>
        </authorList>
    </citation>
    <scope>NUCLEOTIDE SEQUENCE [LARGE SCALE GENOMIC DNA]</scope>
    <source>
        <strain evidence="2 3">NPDC048946</strain>
    </source>
</reference>
<dbReference type="RefSeq" id="WP_358357139.1">
    <property type="nucleotide sequence ID" value="NZ_JBEZFP010000065.1"/>
</dbReference>
<protein>
    <submittedName>
        <fullName evidence="2">Uncharacterized protein</fullName>
    </submittedName>
</protein>
<sequence length="129" mass="13917">MYQEFGDDFEPVLKAAEPELQRVHERREAEAKRAHAREIASIKAADAAAERAHDLYAKGLWLGFALAVLMLTSSVLVGIFGPWWLSLLLAGPSLGSLVTVFVLRKNSDEATRLAARTHGALSAAAAPPP</sequence>
<feature type="transmembrane region" description="Helical" evidence="1">
    <location>
        <begin position="59"/>
        <end position="77"/>
    </location>
</feature>
<proteinExistence type="predicted"/>
<evidence type="ECO:0000256" key="1">
    <source>
        <dbReference type="SAM" id="Phobius"/>
    </source>
</evidence>